<dbReference type="EMBL" id="JBHSRF010000160">
    <property type="protein sequence ID" value="MFC6087550.1"/>
    <property type="molecule type" value="Genomic_DNA"/>
</dbReference>
<dbReference type="Pfam" id="PF13193">
    <property type="entry name" value="AMP-binding_C"/>
    <property type="match status" value="1"/>
</dbReference>
<dbReference type="InterPro" id="IPR020845">
    <property type="entry name" value="AMP-binding_CS"/>
</dbReference>
<feature type="domain" description="Carrier" evidence="2">
    <location>
        <begin position="518"/>
        <end position="593"/>
    </location>
</feature>
<dbReference type="Gene3D" id="3.30.559.30">
    <property type="entry name" value="Nonribosomal peptide synthetase, condensation domain"/>
    <property type="match status" value="1"/>
</dbReference>
<proteinExistence type="predicted"/>
<dbReference type="CDD" id="cd05930">
    <property type="entry name" value="A_NRPS"/>
    <property type="match status" value="1"/>
</dbReference>
<dbReference type="SUPFAM" id="SSF47336">
    <property type="entry name" value="ACP-like"/>
    <property type="match status" value="1"/>
</dbReference>
<dbReference type="InterPro" id="IPR036736">
    <property type="entry name" value="ACP-like_sf"/>
</dbReference>
<gene>
    <name evidence="3" type="ORF">ACFP1K_40750</name>
</gene>
<evidence type="ECO:0000313" key="3">
    <source>
        <dbReference type="EMBL" id="MFC6087550.1"/>
    </source>
</evidence>
<dbReference type="InterPro" id="IPR023213">
    <property type="entry name" value="CAT-like_dom_sf"/>
</dbReference>
<dbReference type="Proteomes" id="UP001596137">
    <property type="component" value="Unassembled WGS sequence"/>
</dbReference>
<dbReference type="Gene3D" id="3.40.50.980">
    <property type="match status" value="2"/>
</dbReference>
<dbReference type="SUPFAM" id="SSF52777">
    <property type="entry name" value="CoA-dependent acyltransferases"/>
    <property type="match status" value="2"/>
</dbReference>
<dbReference type="Pfam" id="PF00668">
    <property type="entry name" value="Condensation"/>
    <property type="match status" value="1"/>
</dbReference>
<dbReference type="InterPro" id="IPR025110">
    <property type="entry name" value="AMP-bd_C"/>
</dbReference>
<dbReference type="SUPFAM" id="SSF56801">
    <property type="entry name" value="Acetyl-CoA synthetase-like"/>
    <property type="match status" value="1"/>
</dbReference>
<dbReference type="InterPro" id="IPR001242">
    <property type="entry name" value="Condensation_dom"/>
</dbReference>
<comment type="caution">
    <text evidence="3">The sequence shown here is derived from an EMBL/GenBank/DDBJ whole genome shotgun (WGS) entry which is preliminary data.</text>
</comment>
<dbReference type="Gene3D" id="1.10.1200.10">
    <property type="entry name" value="ACP-like"/>
    <property type="match status" value="1"/>
</dbReference>
<dbReference type="InterPro" id="IPR009081">
    <property type="entry name" value="PP-bd_ACP"/>
</dbReference>
<reference evidence="4" key="1">
    <citation type="journal article" date="2019" name="Int. J. Syst. Evol. Microbiol.">
        <title>The Global Catalogue of Microorganisms (GCM) 10K type strain sequencing project: providing services to taxonomists for standard genome sequencing and annotation.</title>
        <authorList>
            <consortium name="The Broad Institute Genomics Platform"/>
            <consortium name="The Broad Institute Genome Sequencing Center for Infectious Disease"/>
            <person name="Wu L."/>
            <person name="Ma J."/>
        </authorList>
    </citation>
    <scope>NUCLEOTIDE SEQUENCE [LARGE SCALE GENOMIC DNA]</scope>
    <source>
        <strain evidence="4">JCM 30346</strain>
    </source>
</reference>
<evidence type="ECO:0000313" key="4">
    <source>
        <dbReference type="Proteomes" id="UP001596137"/>
    </source>
</evidence>
<dbReference type="NCBIfam" id="TIGR01733">
    <property type="entry name" value="AA-adenyl-dom"/>
    <property type="match status" value="1"/>
</dbReference>
<evidence type="ECO:0000259" key="2">
    <source>
        <dbReference type="PROSITE" id="PS50075"/>
    </source>
</evidence>
<accession>A0ABW1NW29</accession>
<dbReference type="InterPro" id="IPR010071">
    <property type="entry name" value="AA_adenyl_dom"/>
</dbReference>
<sequence>MHTVVAGAVGTSGLLHQVVAGHDAGRVAFRFVGSGPPVELTYGGLGRRAGRLAHALRQVGVGPGRVVALLLERGPDLLVAQLAVSMSGAAWMPLDPRNPPARLAFQVGDAAAPLVLTTSDLAGLAAEVAPGTATWVLDDPTRQACLGGHPETTPDVDVRPDDPAYLMYTSGSTGTPKGVLVSHRSAYTYCQNAVEQLGVTAADVLSQVANPAFDVTIFDTFATLLAGGTIVSAPSAVITDPAALTTLLREEHVTVAYIPPAVLALLDPARLSHGRLRAILCIGAVLGVELANRWSRPGLTLHNGYGPTEATVICTNYVCPGTPLHGTVPIGTALPHHRAYVLNKRLRPVPVGVAGQLYISGAGLAHGYLNRSGLTAERFLPDPYGGQPGERMYATGDLVRWRPDGQLEYLGRTDRQIKLRGQRVELGEIEHVLARHPAVRHCAVILRDDSYLAAYVVPEPGHDDPDPAELREHLARVLPTYMIPTAWIALRELPLNPNGKLDLAGLPAPTPDIKDYVPPRTGTERWLAATWRELLKVERVGADDNFFDLGGTSLHGTQLAARVREHLCVELDLHQLFTEPALADLAARLDESEAAPAQKPIVPVARDGTLPCTPQQEGLWLLQRLGPTSMYHLSFALTLRGGLDVPALERALLTLVARHEALRTRFVEEKGLPRQVVDPPPAAVALPVEPVQAEGVESWVSEWMTRPFDLAAGSLFRAAVARLGPDEHVLVLVVHHIVADGWSLRMLADELSLAYAAERGMRGTALPEVYLQPGDHAVWQRDRLDGGEMERRLAYWREALAGLPTLDLPADRPRPAQPTGAGAAVNRRVPGDTAAAARAYARTHQVSFLAVSHAALLTVLHRYTGQEDLVVGSIFSGRTRPEMERIVGFFANTVVLRTDLSGEPTFAEVVRRCHETVLNAGAAQDVPFGVIVDALQPERVAGRNPLFQISLTLQPADNQADLALGDVSAEPLDAANRSARFDIGIEIMDAPDGMWVSMEYSTELFDADRMERLLDHYVAALANGLADPGAVAEDVDIMSSSERRQVLHAWNAGDTAAIGPEGGV</sequence>
<dbReference type="Gene3D" id="2.30.38.10">
    <property type="entry name" value="Luciferase, Domain 3"/>
    <property type="match status" value="1"/>
</dbReference>
<organism evidence="3 4">
    <name type="scientific">Sphaerisporangium aureirubrum</name>
    <dbReference type="NCBI Taxonomy" id="1544736"/>
    <lineage>
        <taxon>Bacteria</taxon>
        <taxon>Bacillati</taxon>
        <taxon>Actinomycetota</taxon>
        <taxon>Actinomycetes</taxon>
        <taxon>Streptosporangiales</taxon>
        <taxon>Streptosporangiaceae</taxon>
        <taxon>Sphaerisporangium</taxon>
    </lineage>
</organism>
<comment type="cofactor">
    <cofactor evidence="1">
        <name>pantetheine 4'-phosphate</name>
        <dbReference type="ChEBI" id="CHEBI:47942"/>
    </cofactor>
</comment>
<dbReference type="InterPro" id="IPR000873">
    <property type="entry name" value="AMP-dep_synth/lig_dom"/>
</dbReference>
<dbReference type="InterPro" id="IPR045851">
    <property type="entry name" value="AMP-bd_C_sf"/>
</dbReference>
<dbReference type="PANTHER" id="PTHR45527:SF1">
    <property type="entry name" value="FATTY ACID SYNTHASE"/>
    <property type="match status" value="1"/>
</dbReference>
<dbReference type="PROSITE" id="PS50075">
    <property type="entry name" value="CARRIER"/>
    <property type="match status" value="1"/>
</dbReference>
<dbReference type="Pfam" id="PF00550">
    <property type="entry name" value="PP-binding"/>
    <property type="match status" value="1"/>
</dbReference>
<name>A0ABW1NW29_9ACTN</name>
<dbReference type="Pfam" id="PF00501">
    <property type="entry name" value="AMP-binding"/>
    <property type="match status" value="1"/>
</dbReference>
<keyword evidence="4" id="KW-1185">Reference proteome</keyword>
<evidence type="ECO:0000256" key="1">
    <source>
        <dbReference type="ARBA" id="ARBA00001957"/>
    </source>
</evidence>
<dbReference type="Gene3D" id="3.30.300.30">
    <property type="match status" value="1"/>
</dbReference>
<dbReference type="PANTHER" id="PTHR45527">
    <property type="entry name" value="NONRIBOSOMAL PEPTIDE SYNTHETASE"/>
    <property type="match status" value="1"/>
</dbReference>
<dbReference type="Gene3D" id="3.30.559.10">
    <property type="entry name" value="Chloramphenicol acetyltransferase-like domain"/>
    <property type="match status" value="1"/>
</dbReference>
<dbReference type="PROSITE" id="PS00455">
    <property type="entry name" value="AMP_BINDING"/>
    <property type="match status" value="1"/>
</dbReference>
<dbReference type="RefSeq" id="WP_380763908.1">
    <property type="nucleotide sequence ID" value="NZ_JBHSRF010000160.1"/>
</dbReference>
<protein>
    <submittedName>
        <fullName evidence="3">Amino acid adenylation domain-containing protein</fullName>
    </submittedName>
</protein>
<dbReference type="CDD" id="cd19531">
    <property type="entry name" value="LCL_NRPS-like"/>
    <property type="match status" value="1"/>
</dbReference>